<evidence type="ECO:0000256" key="1">
    <source>
        <dbReference type="SAM" id="MobiDB-lite"/>
    </source>
</evidence>
<protein>
    <submittedName>
        <fullName evidence="2">Uncharacterized protein</fullName>
    </submittedName>
</protein>
<dbReference type="Proteomes" id="UP001239994">
    <property type="component" value="Unassembled WGS sequence"/>
</dbReference>
<organism evidence="2 3">
    <name type="scientific">Electrophorus voltai</name>
    <dbReference type="NCBI Taxonomy" id="2609070"/>
    <lineage>
        <taxon>Eukaryota</taxon>
        <taxon>Metazoa</taxon>
        <taxon>Chordata</taxon>
        <taxon>Craniata</taxon>
        <taxon>Vertebrata</taxon>
        <taxon>Euteleostomi</taxon>
        <taxon>Actinopterygii</taxon>
        <taxon>Neopterygii</taxon>
        <taxon>Teleostei</taxon>
        <taxon>Ostariophysi</taxon>
        <taxon>Gymnotiformes</taxon>
        <taxon>Gymnotoidei</taxon>
        <taxon>Gymnotidae</taxon>
        <taxon>Electrophorus</taxon>
    </lineage>
</organism>
<comment type="caution">
    <text evidence="2">The sequence shown here is derived from an EMBL/GenBank/DDBJ whole genome shotgun (WGS) entry which is preliminary data.</text>
</comment>
<feature type="region of interest" description="Disordered" evidence="1">
    <location>
        <begin position="1"/>
        <end position="20"/>
    </location>
</feature>
<sequence>MDPHSTPLPSSFECLRRRAR</sequence>
<accession>A0AAD8Z610</accession>
<keyword evidence="3" id="KW-1185">Reference proteome</keyword>
<evidence type="ECO:0000313" key="2">
    <source>
        <dbReference type="EMBL" id="KAK1791990.1"/>
    </source>
</evidence>
<evidence type="ECO:0000313" key="3">
    <source>
        <dbReference type="Proteomes" id="UP001239994"/>
    </source>
</evidence>
<gene>
    <name evidence="2" type="ORF">P4O66_001776</name>
</gene>
<reference evidence="2" key="1">
    <citation type="submission" date="2023-03" db="EMBL/GenBank/DDBJ databases">
        <title>Electrophorus voltai genome.</title>
        <authorList>
            <person name="Bian C."/>
        </authorList>
    </citation>
    <scope>NUCLEOTIDE SEQUENCE</scope>
    <source>
        <strain evidence="2">CB-2022</strain>
        <tissue evidence="2">Muscle</tissue>
    </source>
</reference>
<proteinExistence type="predicted"/>
<dbReference type="AlphaFoldDB" id="A0AAD8Z610"/>
<name>A0AAD8Z610_9TELE</name>
<dbReference type="EMBL" id="JAROKS010000019">
    <property type="protein sequence ID" value="KAK1791990.1"/>
    <property type="molecule type" value="Genomic_DNA"/>
</dbReference>